<organism evidence="1 2">
    <name type="scientific">Eumeta variegata</name>
    <name type="common">Bagworm moth</name>
    <name type="synonym">Eumeta japonica</name>
    <dbReference type="NCBI Taxonomy" id="151549"/>
    <lineage>
        <taxon>Eukaryota</taxon>
        <taxon>Metazoa</taxon>
        <taxon>Ecdysozoa</taxon>
        <taxon>Arthropoda</taxon>
        <taxon>Hexapoda</taxon>
        <taxon>Insecta</taxon>
        <taxon>Pterygota</taxon>
        <taxon>Neoptera</taxon>
        <taxon>Endopterygota</taxon>
        <taxon>Lepidoptera</taxon>
        <taxon>Glossata</taxon>
        <taxon>Ditrysia</taxon>
        <taxon>Tineoidea</taxon>
        <taxon>Psychidae</taxon>
        <taxon>Oiketicinae</taxon>
        <taxon>Eumeta</taxon>
    </lineage>
</organism>
<protein>
    <submittedName>
        <fullName evidence="1">Uncharacterized protein</fullName>
    </submittedName>
</protein>
<gene>
    <name evidence="1" type="ORF">EVAR_68_1</name>
</gene>
<evidence type="ECO:0000313" key="2">
    <source>
        <dbReference type="Proteomes" id="UP000299102"/>
    </source>
</evidence>
<keyword evidence="2" id="KW-1185">Reference proteome</keyword>
<dbReference type="AlphaFoldDB" id="A0A4C1S7X0"/>
<dbReference type="EMBL" id="BGZK01000001">
    <property type="protein sequence ID" value="GBO98428.1"/>
    <property type="molecule type" value="Genomic_DNA"/>
</dbReference>
<name>A0A4C1S7X0_EUMVA</name>
<accession>A0A4C1S7X0</accession>
<reference evidence="1 2" key="1">
    <citation type="journal article" date="2019" name="Commun. Biol.">
        <title>The bagworm genome reveals a unique fibroin gene that provides high tensile strength.</title>
        <authorList>
            <person name="Kono N."/>
            <person name="Nakamura H."/>
            <person name="Ohtoshi R."/>
            <person name="Tomita M."/>
            <person name="Numata K."/>
            <person name="Arakawa K."/>
        </authorList>
    </citation>
    <scope>NUCLEOTIDE SEQUENCE [LARGE SCALE GENOMIC DNA]</scope>
</reference>
<comment type="caution">
    <text evidence="1">The sequence shown here is derived from an EMBL/GenBank/DDBJ whole genome shotgun (WGS) entry which is preliminary data.</text>
</comment>
<sequence>MDRFNAPRPILLLPRVRFILHPIVRHCEVFVTNFIAAEFRALYCTRRSPPPTRLASLIRNGHSTYNFGSTFNVLTDNKMYEPLLLSIQVVFANQQTVSVI</sequence>
<evidence type="ECO:0000313" key="1">
    <source>
        <dbReference type="EMBL" id="GBO98428.1"/>
    </source>
</evidence>
<proteinExistence type="predicted"/>
<dbReference type="Proteomes" id="UP000299102">
    <property type="component" value="Unassembled WGS sequence"/>
</dbReference>